<protein>
    <submittedName>
        <fullName evidence="2">Uncharacterized protein</fullName>
    </submittedName>
</protein>
<evidence type="ECO:0000256" key="1">
    <source>
        <dbReference type="SAM" id="MobiDB-lite"/>
    </source>
</evidence>
<feature type="region of interest" description="Disordered" evidence="1">
    <location>
        <begin position="33"/>
        <end position="68"/>
    </location>
</feature>
<dbReference type="Proteomes" id="UP000195880">
    <property type="component" value="Chromosome"/>
</dbReference>
<proteinExistence type="predicted"/>
<keyword evidence="3" id="KW-1185">Reference proteome</keyword>
<evidence type="ECO:0000313" key="3">
    <source>
        <dbReference type="Proteomes" id="UP000195880"/>
    </source>
</evidence>
<name>A0A1Z1WPK0_9ACTN</name>
<gene>
    <name evidence="2" type="ORF">SMD44_07844</name>
</gene>
<organism evidence="2 3">
    <name type="scientific">Streptomyces alboflavus</name>
    <dbReference type="NCBI Taxonomy" id="67267"/>
    <lineage>
        <taxon>Bacteria</taxon>
        <taxon>Bacillati</taxon>
        <taxon>Actinomycetota</taxon>
        <taxon>Actinomycetes</taxon>
        <taxon>Kitasatosporales</taxon>
        <taxon>Streptomycetaceae</taxon>
        <taxon>Streptomyces</taxon>
    </lineage>
</organism>
<evidence type="ECO:0000313" key="2">
    <source>
        <dbReference type="EMBL" id="ARX88357.1"/>
    </source>
</evidence>
<sequence length="68" mass="7509">MEGEPDVTLHASRDEPVCDTTEALLERVHEALGGDDGFVPGELTWDGKPPGRRAKPLPRESSWRWSAP</sequence>
<dbReference type="AlphaFoldDB" id="A0A1Z1WPK0"/>
<dbReference type="EMBL" id="CP021748">
    <property type="protein sequence ID" value="ARX88357.1"/>
    <property type="molecule type" value="Genomic_DNA"/>
</dbReference>
<reference evidence="2 3" key="1">
    <citation type="submission" date="2017-05" db="EMBL/GenBank/DDBJ databases">
        <title>Streptomyces alboflavus Genome sequencing and assembly.</title>
        <authorList>
            <person name="Wang Y."/>
            <person name="Du B."/>
            <person name="Ding Y."/>
            <person name="Liu H."/>
            <person name="Hou Q."/>
            <person name="Liu K."/>
            <person name="Wang C."/>
            <person name="Yao L."/>
        </authorList>
    </citation>
    <scope>NUCLEOTIDE SEQUENCE [LARGE SCALE GENOMIC DNA]</scope>
    <source>
        <strain evidence="2 3">MDJK44</strain>
    </source>
</reference>
<accession>A0A1Z1WPK0</accession>
<dbReference type="KEGG" id="salf:SMD44_07844"/>